<organism evidence="2 3">
    <name type="scientific">Fuerstiella marisgermanici</name>
    <dbReference type="NCBI Taxonomy" id="1891926"/>
    <lineage>
        <taxon>Bacteria</taxon>
        <taxon>Pseudomonadati</taxon>
        <taxon>Planctomycetota</taxon>
        <taxon>Planctomycetia</taxon>
        <taxon>Planctomycetales</taxon>
        <taxon>Planctomycetaceae</taxon>
        <taxon>Fuerstiella</taxon>
    </lineage>
</organism>
<dbReference type="RefSeq" id="WP_077024107.1">
    <property type="nucleotide sequence ID" value="NZ_CP017641.1"/>
</dbReference>
<feature type="transmembrane region" description="Helical" evidence="1">
    <location>
        <begin position="153"/>
        <end position="174"/>
    </location>
</feature>
<dbReference type="KEGG" id="fmr:Fuma_02104"/>
<feature type="transmembrane region" description="Helical" evidence="1">
    <location>
        <begin position="550"/>
        <end position="574"/>
    </location>
</feature>
<feature type="transmembrane region" description="Helical" evidence="1">
    <location>
        <begin position="69"/>
        <end position="90"/>
    </location>
</feature>
<feature type="transmembrane region" description="Helical" evidence="1">
    <location>
        <begin position="356"/>
        <end position="379"/>
    </location>
</feature>
<keyword evidence="1" id="KW-0472">Membrane</keyword>
<protein>
    <recommendedName>
        <fullName evidence="4">ABC-2 family transporter protein</fullName>
    </recommendedName>
</protein>
<keyword evidence="1" id="KW-1133">Transmembrane helix</keyword>
<feature type="transmembrane region" description="Helical" evidence="1">
    <location>
        <begin position="453"/>
        <end position="474"/>
    </location>
</feature>
<dbReference type="STRING" id="1891926.Fuma_02104"/>
<feature type="transmembrane region" description="Helical" evidence="1">
    <location>
        <begin position="400"/>
        <end position="421"/>
    </location>
</feature>
<accession>A0A1P8WEJ9</accession>
<evidence type="ECO:0000313" key="3">
    <source>
        <dbReference type="Proteomes" id="UP000187735"/>
    </source>
</evidence>
<dbReference type="AlphaFoldDB" id="A0A1P8WEJ9"/>
<gene>
    <name evidence="2" type="ORF">Fuma_02104</name>
</gene>
<evidence type="ECO:0008006" key="4">
    <source>
        <dbReference type="Google" id="ProtNLM"/>
    </source>
</evidence>
<keyword evidence="1" id="KW-0812">Transmembrane</keyword>
<reference evidence="2 3" key="1">
    <citation type="journal article" date="2016" name="Front. Microbiol.">
        <title>Fuerstia marisgermanicae gen. nov., sp. nov., an Unusual Member of the Phylum Planctomycetes from the German Wadden Sea.</title>
        <authorList>
            <person name="Kohn T."/>
            <person name="Heuer A."/>
            <person name="Jogler M."/>
            <person name="Vollmers J."/>
            <person name="Boedeker C."/>
            <person name="Bunk B."/>
            <person name="Rast P."/>
            <person name="Borchert D."/>
            <person name="Glockner I."/>
            <person name="Freese H.M."/>
            <person name="Klenk H.P."/>
            <person name="Overmann J."/>
            <person name="Kaster A.K."/>
            <person name="Rohde M."/>
            <person name="Wiegand S."/>
            <person name="Jogler C."/>
        </authorList>
    </citation>
    <scope>NUCLEOTIDE SEQUENCE [LARGE SCALE GENOMIC DNA]</scope>
    <source>
        <strain evidence="2 3">NH11</strain>
    </source>
</reference>
<feature type="transmembrane region" description="Helical" evidence="1">
    <location>
        <begin position="315"/>
        <end position="344"/>
    </location>
</feature>
<keyword evidence="3" id="KW-1185">Reference proteome</keyword>
<feature type="transmembrane region" description="Helical" evidence="1">
    <location>
        <begin position="28"/>
        <end position="48"/>
    </location>
</feature>
<dbReference type="Proteomes" id="UP000187735">
    <property type="component" value="Chromosome"/>
</dbReference>
<feature type="transmembrane region" description="Helical" evidence="1">
    <location>
        <begin position="181"/>
        <end position="202"/>
    </location>
</feature>
<evidence type="ECO:0000256" key="1">
    <source>
        <dbReference type="SAM" id="Phobius"/>
    </source>
</evidence>
<feature type="transmembrane region" description="Helical" evidence="1">
    <location>
        <begin position="486"/>
        <end position="514"/>
    </location>
</feature>
<proteinExistence type="predicted"/>
<feature type="transmembrane region" description="Helical" evidence="1">
    <location>
        <begin position="125"/>
        <end position="147"/>
    </location>
</feature>
<sequence length="589" mass="65251">MNALRSFLVLFQDSPTYGRDRANLVSAFTIGVTALLLNGAVLFLVLPLMLDPDDRDFRMLTENVEFGQLLALALLGGAAAFATFLIPLRLMGVFLGPRVGRYFDQIVLSGISPLRFVIGKATSQNLFLCLILFLLQPYLVLSLTLGGVDFGTFLAGLFLVWLYCMALAVVTLWVSLYMNDILAAGLVIGCAAILGGFGFAPLPIQPFIVTPFPALIHPVYRSVPYFQNEITTGFLPVFLSCAAGMTVVICFSVFAIYLGPLYGIIQENSTFGEVVRAGDSKRKRWFRLRLHIQRPSEIAFFYENRSERFRRMEGLIRWGVGLVGMLVLSLGCFAGFSLFIWWMVTNFGGGLASRRFGYGFHVVCQVIHGVGLALAMLVFSHPKNSTFLRIPVVRGKTAEVATLDTVCYVAFAIVSAIAAIYTPQLFEHFAAVPNGFTVFPHGLMGYPQETLDLASISIQSTMVLLVAGFVLYAIHRLACLSTWMRTVGFMASAAVYVAVCCIAPLFIVMSVAQVFEFRQGPWEMPWGPPFMLISPFALILDLFHEFGRQILVGTSTLPFYMAHGVLLVLLLFAIRWHGRRVRRLYQEAT</sequence>
<dbReference type="EMBL" id="CP017641">
    <property type="protein sequence ID" value="APZ92493.1"/>
    <property type="molecule type" value="Genomic_DNA"/>
</dbReference>
<feature type="transmembrane region" description="Helical" evidence="1">
    <location>
        <begin position="234"/>
        <end position="258"/>
    </location>
</feature>
<evidence type="ECO:0000313" key="2">
    <source>
        <dbReference type="EMBL" id="APZ92493.1"/>
    </source>
</evidence>
<name>A0A1P8WEJ9_9PLAN</name>